<proteinExistence type="predicted"/>
<dbReference type="CDD" id="cd04301">
    <property type="entry name" value="NAT_SF"/>
    <property type="match status" value="1"/>
</dbReference>
<comment type="caution">
    <text evidence="2">The sequence shown here is derived from an EMBL/GenBank/DDBJ whole genome shotgun (WGS) entry which is preliminary data.</text>
</comment>
<dbReference type="RefSeq" id="WP_188738077.1">
    <property type="nucleotide sequence ID" value="NZ_BMLW01000020.1"/>
</dbReference>
<dbReference type="Gene3D" id="3.40.630.30">
    <property type="match status" value="1"/>
</dbReference>
<feature type="domain" description="N-acetyltransferase" evidence="1">
    <location>
        <begin position="1"/>
        <end position="141"/>
    </location>
</feature>
<dbReference type="Pfam" id="PF13508">
    <property type="entry name" value="Acetyltransf_7"/>
    <property type="match status" value="1"/>
</dbReference>
<evidence type="ECO:0000259" key="1">
    <source>
        <dbReference type="PROSITE" id="PS51186"/>
    </source>
</evidence>
<dbReference type="PROSITE" id="PS51186">
    <property type="entry name" value="GNAT"/>
    <property type="match status" value="1"/>
</dbReference>
<dbReference type="EMBL" id="BMLW01000020">
    <property type="protein sequence ID" value="GGP16509.1"/>
    <property type="molecule type" value="Genomic_DNA"/>
</dbReference>
<reference evidence="3" key="1">
    <citation type="journal article" date="2019" name="Int. J. Syst. Evol. Microbiol.">
        <title>The Global Catalogue of Microorganisms (GCM) 10K type strain sequencing project: providing services to taxonomists for standard genome sequencing and annotation.</title>
        <authorList>
            <consortium name="The Broad Institute Genomics Platform"/>
            <consortium name="The Broad Institute Genome Sequencing Center for Infectious Disease"/>
            <person name="Wu L."/>
            <person name="Ma J."/>
        </authorList>
    </citation>
    <scope>NUCLEOTIDE SEQUENCE [LARGE SCALE GENOMIC DNA]</scope>
    <source>
        <strain evidence="3">CGMCC 1.7693</strain>
    </source>
</reference>
<dbReference type="SUPFAM" id="SSF55729">
    <property type="entry name" value="Acyl-CoA N-acyltransferases (Nat)"/>
    <property type="match status" value="1"/>
</dbReference>
<keyword evidence="3" id="KW-1185">Reference proteome</keyword>
<organism evidence="2 3">
    <name type="scientific">Oceanobacillus neutriphilus</name>
    <dbReference type="NCBI Taxonomy" id="531815"/>
    <lineage>
        <taxon>Bacteria</taxon>
        <taxon>Bacillati</taxon>
        <taxon>Bacillota</taxon>
        <taxon>Bacilli</taxon>
        <taxon>Bacillales</taxon>
        <taxon>Bacillaceae</taxon>
        <taxon>Oceanobacillus</taxon>
    </lineage>
</organism>
<evidence type="ECO:0000313" key="3">
    <source>
        <dbReference type="Proteomes" id="UP000641206"/>
    </source>
</evidence>
<dbReference type="Proteomes" id="UP000641206">
    <property type="component" value="Unassembled WGS sequence"/>
</dbReference>
<gene>
    <name evidence="2" type="primary">yjbC</name>
    <name evidence="2" type="ORF">GCM10011346_48760</name>
</gene>
<accession>A0ABQ2P348</accession>
<dbReference type="InterPro" id="IPR016181">
    <property type="entry name" value="Acyl_CoA_acyltransferase"/>
</dbReference>
<sequence>MDWFQRLNEYFPVEEMKAKEQIEALLKDKPNNYYKDESDLHIMMYAEFEEFVFVDFLWVSEKARGKGIGKKLIQQLKDKQKTIILEVEPVDENNADTEKRLRFYFREGFRISEAISYQFQALVSHSETELDIMYWDEQVKTDEQLLDSMVTIYEEIHSYKQKQIYGYEPKPTGEVLKLKA</sequence>
<name>A0ABQ2P348_9BACI</name>
<evidence type="ECO:0000313" key="2">
    <source>
        <dbReference type="EMBL" id="GGP16509.1"/>
    </source>
</evidence>
<protein>
    <submittedName>
        <fullName evidence="2">Acetyltransferase YjbC</fullName>
    </submittedName>
</protein>
<dbReference type="InterPro" id="IPR000182">
    <property type="entry name" value="GNAT_dom"/>
</dbReference>